<dbReference type="RefSeq" id="WP_197641573.1">
    <property type="nucleotide sequence ID" value="NZ_JAEACP010000001.1"/>
</dbReference>
<proteinExistence type="predicted"/>
<name>A0ABV7DY63_9RHOB</name>
<protein>
    <submittedName>
        <fullName evidence="1">Uncharacterized protein</fullName>
    </submittedName>
</protein>
<gene>
    <name evidence="1" type="ORF">ACFOD6_15755</name>
</gene>
<dbReference type="EMBL" id="JBHRSM010000025">
    <property type="protein sequence ID" value="MFC3087503.1"/>
    <property type="molecule type" value="Genomic_DNA"/>
</dbReference>
<keyword evidence="2" id="KW-1185">Reference proteome</keyword>
<evidence type="ECO:0000313" key="1">
    <source>
        <dbReference type="EMBL" id="MFC3087503.1"/>
    </source>
</evidence>
<comment type="caution">
    <text evidence="1">The sequence shown here is derived from an EMBL/GenBank/DDBJ whole genome shotgun (WGS) entry which is preliminary data.</text>
</comment>
<evidence type="ECO:0000313" key="2">
    <source>
        <dbReference type="Proteomes" id="UP001595445"/>
    </source>
</evidence>
<dbReference type="Proteomes" id="UP001595445">
    <property type="component" value="Unassembled WGS sequence"/>
</dbReference>
<accession>A0ABV7DY63</accession>
<sequence>MDWNRLVGPLLRMFLRTAVNRGIDHVARGGKTDAELSPEELKRARATREMAGRTRKLSRIAGRFLH</sequence>
<reference evidence="2" key="1">
    <citation type="journal article" date="2019" name="Int. J. Syst. Evol. Microbiol.">
        <title>The Global Catalogue of Microorganisms (GCM) 10K type strain sequencing project: providing services to taxonomists for standard genome sequencing and annotation.</title>
        <authorList>
            <consortium name="The Broad Institute Genomics Platform"/>
            <consortium name="The Broad Institute Genome Sequencing Center for Infectious Disease"/>
            <person name="Wu L."/>
            <person name="Ma J."/>
        </authorList>
    </citation>
    <scope>NUCLEOTIDE SEQUENCE [LARGE SCALE GENOMIC DNA]</scope>
    <source>
        <strain evidence="2">KCTC 62102</strain>
    </source>
</reference>
<organism evidence="1 2">
    <name type="scientific">Tabrizicola soli</name>
    <dbReference type="NCBI Taxonomy" id="2185115"/>
    <lineage>
        <taxon>Bacteria</taxon>
        <taxon>Pseudomonadati</taxon>
        <taxon>Pseudomonadota</taxon>
        <taxon>Alphaproteobacteria</taxon>
        <taxon>Rhodobacterales</taxon>
        <taxon>Paracoccaceae</taxon>
        <taxon>Tabrizicola</taxon>
    </lineage>
</organism>